<accession>A0A1A8XXD3</accession>
<evidence type="ECO:0000256" key="4">
    <source>
        <dbReference type="HAMAP-Rule" id="MF_01457"/>
    </source>
</evidence>
<dbReference type="STRING" id="1860102.ACCAA_680029"/>
<dbReference type="Pfam" id="PF07238">
    <property type="entry name" value="PilZ"/>
    <property type="match status" value="1"/>
</dbReference>
<dbReference type="GO" id="GO:0035438">
    <property type="term" value="F:cyclic-di-GMP binding"/>
    <property type="evidence" value="ECO:0007669"/>
    <property type="project" value="UniProtKB-UniRule"/>
</dbReference>
<dbReference type="EMBL" id="FLQX01000147">
    <property type="protein sequence ID" value="SBT09302.1"/>
    <property type="molecule type" value="Genomic_DNA"/>
</dbReference>
<keyword evidence="3 4" id="KW-0975">Bacterial flagellum</keyword>
<evidence type="ECO:0000256" key="3">
    <source>
        <dbReference type="ARBA" id="ARBA00023143"/>
    </source>
</evidence>
<keyword evidence="7" id="KW-0966">Cell projection</keyword>
<dbReference type="AlphaFoldDB" id="A0A1A8XXD3"/>
<comment type="subcellular location">
    <subcellularLocation>
        <location evidence="4">Bacterial flagellum basal body</location>
    </subcellularLocation>
</comment>
<dbReference type="InterPro" id="IPR009926">
    <property type="entry name" value="T3SS_YcgR_PilZN"/>
</dbReference>
<keyword evidence="7" id="KW-0282">Flagellum</keyword>
<dbReference type="Proteomes" id="UP000199169">
    <property type="component" value="Unassembled WGS sequence"/>
</dbReference>
<reference evidence="7 8" key="1">
    <citation type="submission" date="2016-06" db="EMBL/GenBank/DDBJ databases">
        <authorList>
            <person name="Kjaerup R.B."/>
            <person name="Dalgaard T.S."/>
            <person name="Juul-Madsen H.R."/>
        </authorList>
    </citation>
    <scope>NUCLEOTIDE SEQUENCE [LARGE SCALE GENOMIC DNA]</scope>
    <source>
        <strain evidence="7">3</strain>
    </source>
</reference>
<dbReference type="Gene3D" id="2.30.110.10">
    <property type="entry name" value="Electron Transport, Fmn-binding Protein, Chain A"/>
    <property type="match status" value="1"/>
</dbReference>
<dbReference type="InterPro" id="IPR009875">
    <property type="entry name" value="PilZ_domain"/>
</dbReference>
<name>A0A1A8XXD3_9PROT</name>
<dbReference type="InterPro" id="IPR023787">
    <property type="entry name" value="T3SS_YcgR"/>
</dbReference>
<proteinExistence type="inferred from homology"/>
<gene>
    <name evidence="4 7" type="primary">ycgR</name>
    <name evidence="7" type="ORF">ACCAA_680029</name>
</gene>
<keyword evidence="1 4" id="KW-0973">c-di-GMP</keyword>
<dbReference type="RefSeq" id="WP_186408749.1">
    <property type="nucleotide sequence ID" value="NZ_FLQX01000147.1"/>
</dbReference>
<dbReference type="Pfam" id="PF07317">
    <property type="entry name" value="PilZN"/>
    <property type="match status" value="1"/>
</dbReference>
<dbReference type="HAMAP" id="MF_01457">
    <property type="entry name" value="YcgR"/>
    <property type="match status" value="1"/>
</dbReference>
<keyword evidence="7" id="KW-0969">Cilium</keyword>
<comment type="function">
    <text evidence="4">Acts as a flagellar brake, regulating swimming and swarming in a bis-(3'-5') cyclic diguanylic acid (c-di-GMP)-dependent manner. Binds 1 c-di-GMP dimer per subunit. Increasing levels of c-di-GMP lead to decreased motility.</text>
</comment>
<dbReference type="InterPro" id="IPR012349">
    <property type="entry name" value="Split_barrel_FMN-bd"/>
</dbReference>
<comment type="subunit">
    <text evidence="4">Monomer. Interacts with the flagellar basal bodies.</text>
</comment>
<comment type="similarity">
    <text evidence="4">Belongs to the YcgR family.</text>
</comment>
<keyword evidence="8" id="KW-1185">Reference proteome</keyword>
<evidence type="ECO:0000256" key="2">
    <source>
        <dbReference type="ARBA" id="ARBA00022741"/>
    </source>
</evidence>
<organism evidence="7 8">
    <name type="scientific">Candidatus Accumulibacter aalborgensis</name>
    <dbReference type="NCBI Taxonomy" id="1860102"/>
    <lineage>
        <taxon>Bacteria</taxon>
        <taxon>Pseudomonadati</taxon>
        <taxon>Pseudomonadota</taxon>
        <taxon>Betaproteobacteria</taxon>
        <taxon>Candidatus Accumulibacter</taxon>
    </lineage>
</organism>
<sequence>MSQIAQLSEAEIEERFYVTGRTAIPFTLAGYAEHKESFSVQFAGGSEHFLTILLAVQPANGCLIIDCSGSPEINRRFPESQRNVFLARPGGIHVQFTTGQAREITFQGARAFAVPLPKFIVRLQRREFFRIETPLAQPLQFRARLPDGQLMTLPAYDLSVASIGLSAGGDNGLEPAISLPNCRFALPAEAHDVFVQAVVRHVTVLERRAGMTQWRIGLQFVDLARVDERRIQRYIAQVELRRHELS</sequence>
<dbReference type="GO" id="GO:0071945">
    <property type="term" value="P:regulation of bacterial-type flagellum-dependent cell motility by regulation of motor speed"/>
    <property type="evidence" value="ECO:0007669"/>
    <property type="project" value="UniProtKB-UniRule"/>
</dbReference>
<dbReference type="GO" id="GO:0071973">
    <property type="term" value="P:bacterial-type flagellum-dependent cell motility"/>
    <property type="evidence" value="ECO:0007669"/>
    <property type="project" value="UniProtKB-UniRule"/>
</dbReference>
<feature type="domain" description="Type III secretion system flagellar brake protein YcgR PilZN" evidence="6">
    <location>
        <begin position="16"/>
        <end position="121"/>
    </location>
</feature>
<feature type="domain" description="PilZ" evidence="5">
    <location>
        <begin position="124"/>
        <end position="237"/>
    </location>
</feature>
<evidence type="ECO:0000256" key="1">
    <source>
        <dbReference type="ARBA" id="ARBA00022636"/>
    </source>
</evidence>
<dbReference type="Gene3D" id="2.40.10.220">
    <property type="entry name" value="predicted glycosyltransferase like domains"/>
    <property type="match status" value="1"/>
</dbReference>
<keyword evidence="2 4" id="KW-0547">Nucleotide-binding</keyword>
<evidence type="ECO:0000313" key="7">
    <source>
        <dbReference type="EMBL" id="SBT09302.1"/>
    </source>
</evidence>
<dbReference type="GO" id="GO:0009425">
    <property type="term" value="C:bacterial-type flagellum basal body"/>
    <property type="evidence" value="ECO:0007669"/>
    <property type="project" value="UniProtKB-SubCell"/>
</dbReference>
<protein>
    <recommendedName>
        <fullName evidence="4">Flagellar brake protein YcgR</fullName>
    </recommendedName>
    <alternativeName>
        <fullName evidence="4">Cyclic di-GMP binding protein YcgR</fullName>
    </alternativeName>
</protein>
<evidence type="ECO:0000259" key="5">
    <source>
        <dbReference type="Pfam" id="PF07238"/>
    </source>
</evidence>
<evidence type="ECO:0000259" key="6">
    <source>
        <dbReference type="Pfam" id="PF07317"/>
    </source>
</evidence>
<evidence type="ECO:0000313" key="8">
    <source>
        <dbReference type="Proteomes" id="UP000199169"/>
    </source>
</evidence>